<sequence>MQPQPSEPELAAALARVLGHSVLYPTESIRPSAYWLAAADGTVTRARLLDSDDEKPVYTDDAGWWWSRRPEPLPW</sequence>
<comment type="caution">
    <text evidence="1">The sequence shown here is derived from an EMBL/GenBank/DDBJ whole genome shotgun (WGS) entry which is preliminary data.</text>
</comment>
<dbReference type="RefSeq" id="WP_330793198.1">
    <property type="nucleotide sequence ID" value="NZ_JAZEWV010000002.1"/>
</dbReference>
<protein>
    <submittedName>
        <fullName evidence="1">Uncharacterized protein</fullName>
    </submittedName>
</protein>
<organism evidence="1 2">
    <name type="scientific">Actinacidiphila polyblastidii</name>
    <dbReference type="NCBI Taxonomy" id="3110430"/>
    <lineage>
        <taxon>Bacteria</taxon>
        <taxon>Bacillati</taxon>
        <taxon>Actinomycetota</taxon>
        <taxon>Actinomycetes</taxon>
        <taxon>Kitasatosporales</taxon>
        <taxon>Streptomycetaceae</taxon>
        <taxon>Actinacidiphila</taxon>
    </lineage>
</organism>
<accession>A0ABU7P689</accession>
<dbReference type="Proteomes" id="UP001344658">
    <property type="component" value="Unassembled WGS sequence"/>
</dbReference>
<dbReference type="EMBL" id="JAZEWV010000002">
    <property type="protein sequence ID" value="MEE4541330.1"/>
    <property type="molecule type" value="Genomic_DNA"/>
</dbReference>
<name>A0ABU7P689_9ACTN</name>
<keyword evidence="2" id="KW-1185">Reference proteome</keyword>
<proteinExistence type="predicted"/>
<reference evidence="1 2" key="1">
    <citation type="submission" date="2023-12" db="EMBL/GenBank/DDBJ databases">
        <title>Streptomyces sp. V4-01.</title>
        <authorList>
            <person name="Somphong A."/>
            <person name="Phongsopitanun W."/>
        </authorList>
    </citation>
    <scope>NUCLEOTIDE SEQUENCE [LARGE SCALE GENOMIC DNA]</scope>
    <source>
        <strain evidence="1 2">V4-01</strain>
    </source>
</reference>
<gene>
    <name evidence="1" type="ORF">V2S66_05030</name>
</gene>
<evidence type="ECO:0000313" key="2">
    <source>
        <dbReference type="Proteomes" id="UP001344658"/>
    </source>
</evidence>
<evidence type="ECO:0000313" key="1">
    <source>
        <dbReference type="EMBL" id="MEE4541330.1"/>
    </source>
</evidence>